<sequence length="124" mass="13972">MMAFPSFDTTTATWQRRTLRYLGIYLTLALTLVAARYFTQGIRPELREMQKQEASLQTQRDDLEVRVQAASSPQRVQEWAVANGFQRFAESSKTTRDLGAGSTVPDIKNSSASPAAIEVKTQWK</sequence>
<evidence type="ECO:0000313" key="3">
    <source>
        <dbReference type="EMBL" id="MFC3859172.1"/>
    </source>
</evidence>
<name>A0ABV8A4N0_9DEIO</name>
<evidence type="ECO:0000256" key="1">
    <source>
        <dbReference type="SAM" id="MobiDB-lite"/>
    </source>
</evidence>
<feature type="transmembrane region" description="Helical" evidence="2">
    <location>
        <begin position="20"/>
        <end position="39"/>
    </location>
</feature>
<keyword evidence="2" id="KW-0812">Transmembrane</keyword>
<evidence type="ECO:0008006" key="5">
    <source>
        <dbReference type="Google" id="ProtNLM"/>
    </source>
</evidence>
<reference evidence="4" key="1">
    <citation type="journal article" date="2019" name="Int. J. Syst. Evol. Microbiol.">
        <title>The Global Catalogue of Microorganisms (GCM) 10K type strain sequencing project: providing services to taxonomists for standard genome sequencing and annotation.</title>
        <authorList>
            <consortium name="The Broad Institute Genomics Platform"/>
            <consortium name="The Broad Institute Genome Sequencing Center for Infectious Disease"/>
            <person name="Wu L."/>
            <person name="Ma J."/>
        </authorList>
    </citation>
    <scope>NUCLEOTIDE SEQUENCE [LARGE SCALE GENOMIC DNA]</scope>
    <source>
        <strain evidence="4">CCTCC AB 2013263</strain>
    </source>
</reference>
<dbReference type="RefSeq" id="WP_380075342.1">
    <property type="nucleotide sequence ID" value="NZ_JBHRZF010000001.1"/>
</dbReference>
<keyword evidence="2" id="KW-1133">Transmembrane helix</keyword>
<dbReference type="Proteomes" id="UP001595748">
    <property type="component" value="Unassembled WGS sequence"/>
</dbReference>
<keyword evidence="4" id="KW-1185">Reference proteome</keyword>
<accession>A0ABV8A4N0</accession>
<organism evidence="3 4">
    <name type="scientific">Deinococcus antarcticus</name>
    <dbReference type="NCBI Taxonomy" id="1298767"/>
    <lineage>
        <taxon>Bacteria</taxon>
        <taxon>Thermotogati</taxon>
        <taxon>Deinococcota</taxon>
        <taxon>Deinococci</taxon>
        <taxon>Deinococcales</taxon>
        <taxon>Deinococcaceae</taxon>
        <taxon>Deinococcus</taxon>
    </lineage>
</organism>
<proteinExistence type="predicted"/>
<dbReference type="EMBL" id="JBHRZF010000001">
    <property type="protein sequence ID" value="MFC3859172.1"/>
    <property type="molecule type" value="Genomic_DNA"/>
</dbReference>
<keyword evidence="2" id="KW-0472">Membrane</keyword>
<evidence type="ECO:0000313" key="4">
    <source>
        <dbReference type="Proteomes" id="UP001595748"/>
    </source>
</evidence>
<feature type="region of interest" description="Disordered" evidence="1">
    <location>
        <begin position="92"/>
        <end position="124"/>
    </location>
</feature>
<protein>
    <recommendedName>
        <fullName evidence="5">Cell division protein FtsL</fullName>
    </recommendedName>
</protein>
<evidence type="ECO:0000256" key="2">
    <source>
        <dbReference type="SAM" id="Phobius"/>
    </source>
</evidence>
<gene>
    <name evidence="3" type="ORF">ACFOPQ_00100</name>
</gene>
<comment type="caution">
    <text evidence="3">The sequence shown here is derived from an EMBL/GenBank/DDBJ whole genome shotgun (WGS) entry which is preliminary data.</text>
</comment>